<evidence type="ECO:0000313" key="1">
    <source>
        <dbReference type="EMBL" id="QQP53408.1"/>
    </source>
</evidence>
<reference evidence="2" key="1">
    <citation type="submission" date="2021-01" db="EMBL/GenBank/DDBJ databases">
        <title>Caligus Genome Assembly.</title>
        <authorList>
            <person name="Gallardo-Escarate C."/>
        </authorList>
    </citation>
    <scope>NUCLEOTIDE SEQUENCE [LARGE SCALE GENOMIC DNA]</scope>
</reference>
<dbReference type="EMBL" id="CP045893">
    <property type="protein sequence ID" value="QQP53408.1"/>
    <property type="molecule type" value="Genomic_DNA"/>
</dbReference>
<evidence type="ECO:0000313" key="2">
    <source>
        <dbReference type="Proteomes" id="UP000595437"/>
    </source>
</evidence>
<organism evidence="1 2">
    <name type="scientific">Caligus rogercresseyi</name>
    <name type="common">Sea louse</name>
    <dbReference type="NCBI Taxonomy" id="217165"/>
    <lineage>
        <taxon>Eukaryota</taxon>
        <taxon>Metazoa</taxon>
        <taxon>Ecdysozoa</taxon>
        <taxon>Arthropoda</taxon>
        <taxon>Crustacea</taxon>
        <taxon>Multicrustacea</taxon>
        <taxon>Hexanauplia</taxon>
        <taxon>Copepoda</taxon>
        <taxon>Siphonostomatoida</taxon>
        <taxon>Caligidae</taxon>
        <taxon>Caligus</taxon>
    </lineage>
</organism>
<dbReference type="Proteomes" id="UP000595437">
    <property type="component" value="Chromosome 4"/>
</dbReference>
<accession>A0A7T8KCK6</accession>
<name>A0A7T8KCK6_CALRO</name>
<proteinExistence type="predicted"/>
<keyword evidence="2" id="KW-1185">Reference proteome</keyword>
<sequence length="74" mass="8404">MGPRVPPNTIIIFLGYKFPANGRLIPPNTIELFLGYKSSANGRLERFVCLFEGRIQEYELKSSLESRAESNLRS</sequence>
<gene>
    <name evidence="1" type="ORF">FKW44_005881</name>
</gene>
<dbReference type="AlphaFoldDB" id="A0A7T8KCK6"/>
<protein>
    <submittedName>
        <fullName evidence="1">Uncharacterized protein</fullName>
    </submittedName>
</protein>